<evidence type="ECO:0000313" key="6">
    <source>
        <dbReference type="Proteomes" id="UP001295740"/>
    </source>
</evidence>
<proteinExistence type="predicted"/>
<dbReference type="InterPro" id="IPR001077">
    <property type="entry name" value="COMT_C"/>
</dbReference>
<dbReference type="InterPro" id="IPR016461">
    <property type="entry name" value="COMT-like"/>
</dbReference>
<evidence type="ECO:0000313" key="5">
    <source>
        <dbReference type="EMBL" id="CAJ2509014.1"/>
    </source>
</evidence>
<dbReference type="SUPFAM" id="SSF53335">
    <property type="entry name" value="S-adenosyl-L-methionine-dependent methyltransferases"/>
    <property type="match status" value="1"/>
</dbReference>
<protein>
    <submittedName>
        <fullName evidence="5">Uu.00g140400.m01.CDS01</fullName>
    </submittedName>
</protein>
<feature type="domain" description="O-methyltransferase C-terminal" evidence="4">
    <location>
        <begin position="195"/>
        <end position="403"/>
    </location>
</feature>
<keyword evidence="6" id="KW-1185">Reference proteome</keyword>
<name>A0AAI8VQW2_9PEZI</name>
<dbReference type="GO" id="GO:0008171">
    <property type="term" value="F:O-methyltransferase activity"/>
    <property type="evidence" value="ECO:0007669"/>
    <property type="project" value="InterPro"/>
</dbReference>
<organism evidence="5 6">
    <name type="scientific">Anthostomella pinea</name>
    <dbReference type="NCBI Taxonomy" id="933095"/>
    <lineage>
        <taxon>Eukaryota</taxon>
        <taxon>Fungi</taxon>
        <taxon>Dikarya</taxon>
        <taxon>Ascomycota</taxon>
        <taxon>Pezizomycotina</taxon>
        <taxon>Sordariomycetes</taxon>
        <taxon>Xylariomycetidae</taxon>
        <taxon>Xylariales</taxon>
        <taxon>Xylariaceae</taxon>
        <taxon>Anthostomella</taxon>
    </lineage>
</organism>
<dbReference type="AlphaFoldDB" id="A0AAI8VQW2"/>
<sequence length="432" mass="47053">MPSKDLPSLLEKLGGDIAANVKTLSVALRDVEQPALSFAADSPVYVLPSNAPAAAHESRAAISEACTELFQLVSGPSELLPNFMANYQTIFAFQWLLHFEILPLIPPEGSISYTAVAEAAKVPESQLKSVARMVMTSKVLCETADKELAHSAASAMFLKIPNMLDWARFMCRASIPTAANMIQATERWPESAQKTETAYNIAFKHELPFFAHLSQDPTLNQQFSGYMKSVTGGEGTDLTHLVNGFPWGELADGCSVIDVGGSTGHGTFALASAYPGLRFEVQDLPEVTKNGLGLLEKHPESLATRVQFRSHDFFQPQPVEGASVYLLRMILHDWADADAIKILSNIVSSMSASSVILLMDTVLPDPGAVPAIQERALRVRDLTMRQVFNSKERTLDDWTSLLSLVDGRLYLSSVTQPPGSHMSLMTVSLRST</sequence>
<dbReference type="Gene3D" id="3.40.50.150">
    <property type="entry name" value="Vaccinia Virus protein VP39"/>
    <property type="match status" value="1"/>
</dbReference>
<reference evidence="5" key="1">
    <citation type="submission" date="2023-10" db="EMBL/GenBank/DDBJ databases">
        <authorList>
            <person name="Hackl T."/>
        </authorList>
    </citation>
    <scope>NUCLEOTIDE SEQUENCE</scope>
</reference>
<accession>A0AAI8VQW2</accession>
<comment type="caution">
    <text evidence="5">The sequence shown here is derived from an EMBL/GenBank/DDBJ whole genome shotgun (WGS) entry which is preliminary data.</text>
</comment>
<evidence type="ECO:0000256" key="2">
    <source>
        <dbReference type="ARBA" id="ARBA00022679"/>
    </source>
</evidence>
<keyword evidence="1" id="KW-0489">Methyltransferase</keyword>
<dbReference type="InterPro" id="IPR036390">
    <property type="entry name" value="WH_DNA-bd_sf"/>
</dbReference>
<dbReference type="PANTHER" id="PTHR43712">
    <property type="entry name" value="PUTATIVE (AFU_ORTHOLOGUE AFUA_4G14580)-RELATED"/>
    <property type="match status" value="1"/>
</dbReference>
<keyword evidence="2" id="KW-0808">Transferase</keyword>
<evidence type="ECO:0000256" key="3">
    <source>
        <dbReference type="ARBA" id="ARBA00022691"/>
    </source>
</evidence>
<gene>
    <name evidence="5" type="ORF">KHLLAP_LOCUS9482</name>
</gene>
<dbReference type="InterPro" id="IPR029063">
    <property type="entry name" value="SAM-dependent_MTases_sf"/>
</dbReference>
<dbReference type="GO" id="GO:0032259">
    <property type="term" value="P:methylation"/>
    <property type="evidence" value="ECO:0007669"/>
    <property type="project" value="UniProtKB-KW"/>
</dbReference>
<dbReference type="PANTHER" id="PTHR43712:SF19">
    <property type="entry name" value="DUAL O-METHYLTRANSFERASE_FAD-DEPENDENT MONOOXYGENASE ELCB"/>
    <property type="match status" value="1"/>
</dbReference>
<evidence type="ECO:0000256" key="1">
    <source>
        <dbReference type="ARBA" id="ARBA00022603"/>
    </source>
</evidence>
<dbReference type="PROSITE" id="PS51683">
    <property type="entry name" value="SAM_OMT_II"/>
    <property type="match status" value="1"/>
</dbReference>
<dbReference type="SUPFAM" id="SSF46785">
    <property type="entry name" value="Winged helix' DNA-binding domain"/>
    <property type="match status" value="1"/>
</dbReference>
<dbReference type="Pfam" id="PF00891">
    <property type="entry name" value="Methyltransf_2"/>
    <property type="match status" value="1"/>
</dbReference>
<dbReference type="EMBL" id="CAUWAG010000012">
    <property type="protein sequence ID" value="CAJ2509014.1"/>
    <property type="molecule type" value="Genomic_DNA"/>
</dbReference>
<dbReference type="Proteomes" id="UP001295740">
    <property type="component" value="Unassembled WGS sequence"/>
</dbReference>
<keyword evidence="3" id="KW-0949">S-adenosyl-L-methionine</keyword>
<evidence type="ECO:0000259" key="4">
    <source>
        <dbReference type="Pfam" id="PF00891"/>
    </source>
</evidence>